<keyword evidence="2" id="KW-1185">Reference proteome</keyword>
<reference evidence="1 2" key="1">
    <citation type="submission" date="2019-08" db="EMBL/GenBank/DDBJ databases">
        <title>Bioinformatics analysis of the strain L3 and L5.</title>
        <authorList>
            <person name="Li X."/>
        </authorList>
    </citation>
    <scope>NUCLEOTIDE SEQUENCE [LARGE SCALE GENOMIC DNA]</scope>
    <source>
        <strain evidence="1 2">L5</strain>
    </source>
</reference>
<evidence type="ECO:0000313" key="2">
    <source>
        <dbReference type="Proteomes" id="UP000486760"/>
    </source>
</evidence>
<gene>
    <name evidence="1" type="ORF">F0A17_13690</name>
</gene>
<sequence>MKKLSEKHKKHLVRASEREMDKRIRKNTKRNRLNKSRLGYYVLCSPGVLSLMRRQSRSRLIAFTRSIHKLVNKGKRRIWLDFSDLNEVVADGMIYLHAELSRLSRVVKGLQFRSSPPSNKTVGQVFNQIGFSKVINCKIGVSPECNRKDVSTWLCAYGEKVVGEKCGGILDYYQGRMADSLTRELFRGMTEAMTNSYHHAYIKERGDSLRHIDYYKPWWLFSQEVDGKLSVVLCDLGLGIPGTIPINNPGLMRKLKRFFGKDLTDSVTIKEAIVNSKTRTHKAYRGKGLRQIVETINNSEDGKISILSNKGCYTHTESGETNLTDYPASIGGTIICWQVSLPVESVDVNAFSDDEAVLY</sequence>
<organism evidence="1 2">
    <name type="scientific">Billgrantia pellis</name>
    <dbReference type="NCBI Taxonomy" id="2606936"/>
    <lineage>
        <taxon>Bacteria</taxon>
        <taxon>Pseudomonadati</taxon>
        <taxon>Pseudomonadota</taxon>
        <taxon>Gammaproteobacteria</taxon>
        <taxon>Oceanospirillales</taxon>
        <taxon>Halomonadaceae</taxon>
        <taxon>Billgrantia</taxon>
    </lineage>
</organism>
<name>A0A7V7FY54_9GAMM</name>
<protein>
    <recommendedName>
        <fullName evidence="3">ATP-binding protein</fullName>
    </recommendedName>
</protein>
<dbReference type="Proteomes" id="UP000486760">
    <property type="component" value="Unassembled WGS sequence"/>
</dbReference>
<evidence type="ECO:0000313" key="1">
    <source>
        <dbReference type="EMBL" id="KAA0011174.1"/>
    </source>
</evidence>
<proteinExistence type="predicted"/>
<evidence type="ECO:0008006" key="3">
    <source>
        <dbReference type="Google" id="ProtNLM"/>
    </source>
</evidence>
<accession>A0A7V7FY54</accession>
<dbReference type="RefSeq" id="WP_149328917.1">
    <property type="nucleotide sequence ID" value="NZ_VTPY01000005.1"/>
</dbReference>
<comment type="caution">
    <text evidence="1">The sequence shown here is derived from an EMBL/GenBank/DDBJ whole genome shotgun (WGS) entry which is preliminary data.</text>
</comment>
<dbReference type="AlphaFoldDB" id="A0A7V7FY54"/>
<dbReference type="EMBL" id="VTPY01000005">
    <property type="protein sequence ID" value="KAA0011174.1"/>
    <property type="molecule type" value="Genomic_DNA"/>
</dbReference>